<protein>
    <submittedName>
        <fullName evidence="10">Vesicle-associated protein 1-2</fullName>
    </submittedName>
</protein>
<sequence length="315" mass="33877">MLQSPTPLLSDTAPPPPRSAMDLVTVDRQTFRFTVNSAPTGSLISDTLTVTNVATTHIAFKVKTTNQERYIVKPNAGLIAPRGSAEIYIALQPTTVLPELGSSRDKFMLRVIEAPELDDTLPADYWQTHETDAAVRDVKFRVAFVTDPHFPSPTNQPSVTGSDVTPTSPQLAPASAPSAPTAVPHPRDLPPSVPHRTQPDPASSAPQDASAMSSSQAAPEPAVDQLLEERNFDAAIERVRQLQQMLDAKNLELARLKTQLAETNAQTQTVLSDAPKTPLSANKFLSDPFGGVSIAGIGLMLLLFLLLVNVILKLI</sequence>
<feature type="compositionally biased region" description="Polar residues" evidence="7">
    <location>
        <begin position="152"/>
        <end position="164"/>
    </location>
</feature>
<accession>A0A2V3IKQ8</accession>
<organism evidence="10 11">
    <name type="scientific">Gracilariopsis chorda</name>
    <dbReference type="NCBI Taxonomy" id="448386"/>
    <lineage>
        <taxon>Eukaryota</taxon>
        <taxon>Rhodophyta</taxon>
        <taxon>Florideophyceae</taxon>
        <taxon>Rhodymeniophycidae</taxon>
        <taxon>Gracilariales</taxon>
        <taxon>Gracilariaceae</taxon>
        <taxon>Gracilariopsis</taxon>
    </lineage>
</organism>
<keyword evidence="6" id="KW-0175">Coiled coil</keyword>
<feature type="region of interest" description="Disordered" evidence="7">
    <location>
        <begin position="147"/>
        <end position="222"/>
    </location>
</feature>
<dbReference type="AlphaFoldDB" id="A0A2V3IKQ8"/>
<dbReference type="GO" id="GO:0090158">
    <property type="term" value="P:endoplasmic reticulum membrane organization"/>
    <property type="evidence" value="ECO:0007669"/>
    <property type="project" value="TreeGrafter"/>
</dbReference>
<dbReference type="InterPro" id="IPR013783">
    <property type="entry name" value="Ig-like_fold"/>
</dbReference>
<proteinExistence type="inferred from homology"/>
<comment type="subcellular location">
    <subcellularLocation>
        <location evidence="1">Membrane</location>
        <topology evidence="1">Single-pass type IV membrane protein</topology>
    </subcellularLocation>
</comment>
<dbReference type="PROSITE" id="PS50202">
    <property type="entry name" value="MSP"/>
    <property type="match status" value="1"/>
</dbReference>
<dbReference type="InterPro" id="IPR008962">
    <property type="entry name" value="PapD-like_sf"/>
</dbReference>
<evidence type="ECO:0000256" key="5">
    <source>
        <dbReference type="ARBA" id="ARBA00023136"/>
    </source>
</evidence>
<gene>
    <name evidence="10" type="ORF">BWQ96_07617</name>
</gene>
<evidence type="ECO:0000256" key="1">
    <source>
        <dbReference type="ARBA" id="ARBA00004211"/>
    </source>
</evidence>
<comment type="caution">
    <text evidence="10">The sequence shown here is derived from an EMBL/GenBank/DDBJ whole genome shotgun (WGS) entry which is preliminary data.</text>
</comment>
<dbReference type="PANTHER" id="PTHR10809">
    <property type="entry name" value="VESICLE-ASSOCIATED MEMBRANE PROTEIN-ASSOCIATED PROTEIN"/>
    <property type="match status" value="1"/>
</dbReference>
<dbReference type="Proteomes" id="UP000247409">
    <property type="component" value="Unassembled WGS sequence"/>
</dbReference>
<keyword evidence="4 8" id="KW-1133">Transmembrane helix</keyword>
<dbReference type="GO" id="GO:0061817">
    <property type="term" value="P:endoplasmic reticulum-plasma membrane tethering"/>
    <property type="evidence" value="ECO:0007669"/>
    <property type="project" value="TreeGrafter"/>
</dbReference>
<feature type="compositionally biased region" description="Low complexity" evidence="7">
    <location>
        <begin position="199"/>
        <end position="222"/>
    </location>
</feature>
<keyword evidence="5 8" id="KW-0472">Membrane</keyword>
<evidence type="ECO:0000313" key="10">
    <source>
        <dbReference type="EMBL" id="PXF42674.1"/>
    </source>
</evidence>
<dbReference type="InterPro" id="IPR016763">
    <property type="entry name" value="VAP"/>
</dbReference>
<reference evidence="10 11" key="1">
    <citation type="journal article" date="2018" name="Mol. Biol. Evol.">
        <title>Analysis of the draft genome of the red seaweed Gracilariopsis chorda provides insights into genome size evolution in Rhodophyta.</title>
        <authorList>
            <person name="Lee J."/>
            <person name="Yang E.C."/>
            <person name="Graf L."/>
            <person name="Yang J.H."/>
            <person name="Qiu H."/>
            <person name="Zel Zion U."/>
            <person name="Chan C.X."/>
            <person name="Stephens T.G."/>
            <person name="Weber A.P.M."/>
            <person name="Boo G.H."/>
            <person name="Boo S.M."/>
            <person name="Kim K.M."/>
            <person name="Shin Y."/>
            <person name="Jung M."/>
            <person name="Lee S.J."/>
            <person name="Yim H.S."/>
            <person name="Lee J.H."/>
            <person name="Bhattacharya D."/>
            <person name="Yoon H.S."/>
        </authorList>
    </citation>
    <scope>NUCLEOTIDE SEQUENCE [LARGE SCALE GENOMIC DNA]</scope>
    <source>
        <strain evidence="10 11">SKKU-2015</strain>
        <tissue evidence="10">Whole body</tissue>
    </source>
</reference>
<dbReference type="InterPro" id="IPR000535">
    <property type="entry name" value="MSP_dom"/>
</dbReference>
<dbReference type="GO" id="GO:0005789">
    <property type="term" value="C:endoplasmic reticulum membrane"/>
    <property type="evidence" value="ECO:0007669"/>
    <property type="project" value="InterPro"/>
</dbReference>
<evidence type="ECO:0000313" key="11">
    <source>
        <dbReference type="Proteomes" id="UP000247409"/>
    </source>
</evidence>
<keyword evidence="11" id="KW-1185">Reference proteome</keyword>
<feature type="compositionally biased region" description="Low complexity" evidence="7">
    <location>
        <begin position="165"/>
        <end position="184"/>
    </location>
</feature>
<dbReference type="EMBL" id="NBIV01000154">
    <property type="protein sequence ID" value="PXF42674.1"/>
    <property type="molecule type" value="Genomic_DNA"/>
</dbReference>
<feature type="domain" description="MSP" evidence="9">
    <location>
        <begin position="11"/>
        <end position="145"/>
    </location>
</feature>
<dbReference type="PANTHER" id="PTHR10809:SF6">
    <property type="entry name" value="AT11025P-RELATED"/>
    <property type="match status" value="1"/>
</dbReference>
<dbReference type="OrthoDB" id="264603at2759"/>
<dbReference type="Pfam" id="PF00635">
    <property type="entry name" value="Motile_Sperm"/>
    <property type="match status" value="1"/>
</dbReference>
<evidence type="ECO:0000256" key="3">
    <source>
        <dbReference type="ARBA" id="ARBA00022692"/>
    </source>
</evidence>
<evidence type="ECO:0000256" key="4">
    <source>
        <dbReference type="ARBA" id="ARBA00022989"/>
    </source>
</evidence>
<comment type="similarity">
    <text evidence="2">Belongs to the VAMP-associated protein (VAP) (TC 9.B.17) family.</text>
</comment>
<dbReference type="SUPFAM" id="SSF49354">
    <property type="entry name" value="PapD-like"/>
    <property type="match status" value="1"/>
</dbReference>
<feature type="coiled-coil region" evidence="6">
    <location>
        <begin position="232"/>
        <end position="266"/>
    </location>
</feature>
<feature type="transmembrane region" description="Helical" evidence="8">
    <location>
        <begin position="289"/>
        <end position="312"/>
    </location>
</feature>
<dbReference type="STRING" id="448386.A0A2V3IKQ8"/>
<dbReference type="GO" id="GO:0005886">
    <property type="term" value="C:plasma membrane"/>
    <property type="evidence" value="ECO:0007669"/>
    <property type="project" value="TreeGrafter"/>
</dbReference>
<evidence type="ECO:0000259" key="9">
    <source>
        <dbReference type="PROSITE" id="PS50202"/>
    </source>
</evidence>
<evidence type="ECO:0000256" key="2">
    <source>
        <dbReference type="ARBA" id="ARBA00008932"/>
    </source>
</evidence>
<name>A0A2V3IKQ8_9FLOR</name>
<evidence type="ECO:0000256" key="7">
    <source>
        <dbReference type="SAM" id="MobiDB-lite"/>
    </source>
</evidence>
<evidence type="ECO:0000256" key="6">
    <source>
        <dbReference type="SAM" id="Coils"/>
    </source>
</evidence>
<keyword evidence="3 8" id="KW-0812">Transmembrane</keyword>
<dbReference type="Gene3D" id="2.60.40.10">
    <property type="entry name" value="Immunoglobulins"/>
    <property type="match status" value="1"/>
</dbReference>
<evidence type="ECO:0000256" key="8">
    <source>
        <dbReference type="SAM" id="Phobius"/>
    </source>
</evidence>